<dbReference type="PROSITE" id="PS00434">
    <property type="entry name" value="HSF_DOMAIN"/>
    <property type="match status" value="1"/>
</dbReference>
<dbReference type="SUPFAM" id="SSF46785">
    <property type="entry name" value="Winged helix' DNA-binding domain"/>
    <property type="match status" value="1"/>
</dbReference>
<evidence type="ECO:0000313" key="13">
    <source>
        <dbReference type="Proteomes" id="UP001457282"/>
    </source>
</evidence>
<keyword evidence="13" id="KW-1185">Reference proteome</keyword>
<dbReference type="GO" id="GO:0005634">
    <property type="term" value="C:nucleus"/>
    <property type="evidence" value="ECO:0007669"/>
    <property type="project" value="UniProtKB-SubCell"/>
</dbReference>
<dbReference type="GO" id="GO:0034605">
    <property type="term" value="P:cellular response to heat"/>
    <property type="evidence" value="ECO:0007669"/>
    <property type="project" value="TreeGrafter"/>
</dbReference>
<feature type="coiled-coil region" evidence="9">
    <location>
        <begin position="144"/>
        <end position="185"/>
    </location>
</feature>
<dbReference type="PRINTS" id="PR00056">
    <property type="entry name" value="HSFDOMAIN"/>
</dbReference>
<gene>
    <name evidence="12" type="ORF">M0R45_019909</name>
</gene>
<dbReference type="Proteomes" id="UP001457282">
    <property type="component" value="Unassembled WGS sequence"/>
</dbReference>
<name>A0AAW1X971_RUBAR</name>
<sequence length="348" mass="40380">MHHPILNPQDQVEESPLPVPMERLKGRGPPPFLNKTYEMVDDSTTKHIVSWSRENNSFVVWDLQIFSINLLPKYFKHNNFSSFVRQLNTYGFKKVDTDRWEFAHEGFLRGQKHLLKNIRRKRTFHNIPHASQQALDSCIKVESFGSLEGEIDELRRDKQVLTGELEKLIEQLQTTRAHLHGMEDKLKRSEMKQQHMMNFMARAMQNPNFVQQLAQMDRKKQAEEAITKKRRRSIAGPSSVKGGELGPGESFGTVEPQQYGDISVLDVSELDKFVMDMLETNENPKVHGGKECMDKEEEHESRGNECFWKEFLNDVLDGEIDVLDVQEEDEEDVNVLIEQICCLVSRPK</sequence>
<dbReference type="GO" id="GO:0006357">
    <property type="term" value="P:regulation of transcription by RNA polymerase II"/>
    <property type="evidence" value="ECO:0007669"/>
    <property type="project" value="TreeGrafter"/>
</dbReference>
<evidence type="ECO:0000256" key="9">
    <source>
        <dbReference type="SAM" id="Coils"/>
    </source>
</evidence>
<evidence type="ECO:0000256" key="1">
    <source>
        <dbReference type="ARBA" id="ARBA00004123"/>
    </source>
</evidence>
<keyword evidence="2" id="KW-0597">Phosphoprotein</keyword>
<keyword evidence="5" id="KW-0238">DNA-binding</keyword>
<evidence type="ECO:0000259" key="11">
    <source>
        <dbReference type="PROSITE" id="PS00434"/>
    </source>
</evidence>
<dbReference type="InterPro" id="IPR036390">
    <property type="entry name" value="WH_DNA-bd_sf"/>
</dbReference>
<accession>A0AAW1X971</accession>
<evidence type="ECO:0000256" key="3">
    <source>
        <dbReference type="ARBA" id="ARBA00023015"/>
    </source>
</evidence>
<dbReference type="GO" id="GO:0000978">
    <property type="term" value="F:RNA polymerase II cis-regulatory region sequence-specific DNA binding"/>
    <property type="evidence" value="ECO:0007669"/>
    <property type="project" value="TreeGrafter"/>
</dbReference>
<keyword evidence="4" id="KW-0346">Stress response</keyword>
<feature type="region of interest" description="Disordered" evidence="10">
    <location>
        <begin position="1"/>
        <end position="29"/>
    </location>
</feature>
<dbReference type="Gene3D" id="1.10.10.10">
    <property type="entry name" value="Winged helix-like DNA-binding domain superfamily/Winged helix DNA-binding domain"/>
    <property type="match status" value="1"/>
</dbReference>
<dbReference type="EMBL" id="JBEDUW010000004">
    <property type="protein sequence ID" value="KAK9932684.1"/>
    <property type="molecule type" value="Genomic_DNA"/>
</dbReference>
<evidence type="ECO:0000256" key="7">
    <source>
        <dbReference type="ARBA" id="ARBA00023242"/>
    </source>
</evidence>
<dbReference type="InterPro" id="IPR000232">
    <property type="entry name" value="HSF_DNA-bd"/>
</dbReference>
<evidence type="ECO:0000256" key="8">
    <source>
        <dbReference type="ARBA" id="ARBA00061350"/>
    </source>
</evidence>
<dbReference type="AlphaFoldDB" id="A0AAW1X971"/>
<evidence type="ECO:0000256" key="2">
    <source>
        <dbReference type="ARBA" id="ARBA00022553"/>
    </source>
</evidence>
<evidence type="ECO:0000256" key="6">
    <source>
        <dbReference type="ARBA" id="ARBA00023163"/>
    </source>
</evidence>
<organism evidence="12 13">
    <name type="scientific">Rubus argutus</name>
    <name type="common">Southern blackberry</name>
    <dbReference type="NCBI Taxonomy" id="59490"/>
    <lineage>
        <taxon>Eukaryota</taxon>
        <taxon>Viridiplantae</taxon>
        <taxon>Streptophyta</taxon>
        <taxon>Embryophyta</taxon>
        <taxon>Tracheophyta</taxon>
        <taxon>Spermatophyta</taxon>
        <taxon>Magnoliopsida</taxon>
        <taxon>eudicotyledons</taxon>
        <taxon>Gunneridae</taxon>
        <taxon>Pentapetalae</taxon>
        <taxon>rosids</taxon>
        <taxon>fabids</taxon>
        <taxon>Rosales</taxon>
        <taxon>Rosaceae</taxon>
        <taxon>Rosoideae</taxon>
        <taxon>Rosoideae incertae sedis</taxon>
        <taxon>Rubus</taxon>
    </lineage>
</organism>
<proteinExistence type="inferred from homology"/>
<protein>
    <recommendedName>
        <fullName evidence="11">HSF-type DNA-binding domain-containing protein</fullName>
    </recommendedName>
</protein>
<dbReference type="Pfam" id="PF00447">
    <property type="entry name" value="HSF_DNA-bind"/>
    <property type="match status" value="1"/>
</dbReference>
<keyword evidence="3" id="KW-0805">Transcription regulation</keyword>
<evidence type="ECO:0000256" key="5">
    <source>
        <dbReference type="ARBA" id="ARBA00023125"/>
    </source>
</evidence>
<feature type="region of interest" description="Disordered" evidence="10">
    <location>
        <begin position="222"/>
        <end position="255"/>
    </location>
</feature>
<evidence type="ECO:0000313" key="12">
    <source>
        <dbReference type="EMBL" id="KAK9932684.1"/>
    </source>
</evidence>
<dbReference type="SMART" id="SM00415">
    <property type="entry name" value="HSF"/>
    <property type="match status" value="1"/>
</dbReference>
<dbReference type="InterPro" id="IPR036388">
    <property type="entry name" value="WH-like_DNA-bd_sf"/>
</dbReference>
<comment type="caution">
    <text evidence="12">The sequence shown here is derived from an EMBL/GenBank/DDBJ whole genome shotgun (WGS) entry which is preliminary data.</text>
</comment>
<keyword evidence="6" id="KW-0804">Transcription</keyword>
<dbReference type="PANTHER" id="PTHR10015">
    <property type="entry name" value="HEAT SHOCK TRANSCRIPTION FACTOR"/>
    <property type="match status" value="1"/>
</dbReference>
<dbReference type="FunFam" id="1.10.10.10:FF:000057">
    <property type="entry name" value="Heat shock transcription factor 1"/>
    <property type="match status" value="1"/>
</dbReference>
<reference evidence="12 13" key="1">
    <citation type="journal article" date="2023" name="G3 (Bethesda)">
        <title>A chromosome-length genome assembly and annotation of blackberry (Rubus argutus, cv. 'Hillquist').</title>
        <authorList>
            <person name="Bruna T."/>
            <person name="Aryal R."/>
            <person name="Dudchenko O."/>
            <person name="Sargent D.J."/>
            <person name="Mead D."/>
            <person name="Buti M."/>
            <person name="Cavallini A."/>
            <person name="Hytonen T."/>
            <person name="Andres J."/>
            <person name="Pham M."/>
            <person name="Weisz D."/>
            <person name="Mascagni F."/>
            <person name="Usai G."/>
            <person name="Natali L."/>
            <person name="Bassil N."/>
            <person name="Fernandez G.E."/>
            <person name="Lomsadze A."/>
            <person name="Armour M."/>
            <person name="Olukolu B."/>
            <person name="Poorten T."/>
            <person name="Britton C."/>
            <person name="Davik J."/>
            <person name="Ashrafi H."/>
            <person name="Aiden E.L."/>
            <person name="Borodovsky M."/>
            <person name="Worthington M."/>
        </authorList>
    </citation>
    <scope>NUCLEOTIDE SEQUENCE [LARGE SCALE GENOMIC DNA]</scope>
    <source>
        <strain evidence="12">PI 553951</strain>
    </source>
</reference>
<evidence type="ECO:0000256" key="10">
    <source>
        <dbReference type="SAM" id="MobiDB-lite"/>
    </source>
</evidence>
<evidence type="ECO:0000256" key="4">
    <source>
        <dbReference type="ARBA" id="ARBA00023016"/>
    </source>
</evidence>
<feature type="domain" description="HSF-type DNA-binding" evidence="11">
    <location>
        <begin position="71"/>
        <end position="95"/>
    </location>
</feature>
<comment type="subcellular location">
    <subcellularLocation>
        <location evidence="1">Nucleus</location>
    </subcellularLocation>
</comment>
<keyword evidence="7" id="KW-0539">Nucleus</keyword>
<dbReference type="PANTHER" id="PTHR10015:SF334">
    <property type="entry name" value="HEAT STRESS TRANSCRIPTION FACTOR A-6B"/>
    <property type="match status" value="1"/>
</dbReference>
<dbReference type="GO" id="GO:0003700">
    <property type="term" value="F:DNA-binding transcription factor activity"/>
    <property type="evidence" value="ECO:0007669"/>
    <property type="project" value="InterPro"/>
</dbReference>
<keyword evidence="9" id="KW-0175">Coiled coil</keyword>
<comment type="similarity">
    <text evidence="8">Belongs to the HSF family. Class A subfamily.</text>
</comment>